<accession>S4XZB2</accession>
<dbReference type="Proteomes" id="UP000014803">
    <property type="component" value="Chromosome"/>
</dbReference>
<dbReference type="PATRIC" id="fig|1254432.3.peg.6131"/>
<dbReference type="InterPro" id="IPR013542">
    <property type="entry name" value="QueG_DUF1730"/>
</dbReference>
<dbReference type="STRING" id="1254432.SCE1572_27105"/>
<dbReference type="Gene3D" id="3.30.70.20">
    <property type="match status" value="1"/>
</dbReference>
<sequence length="417" mass="45171">MSARGARGERDASAAAGAAVHATAMSEREAHRPEGEASPERRTHDRLVREQAFALGFDVVGVARADEPLGVEHARYLEFIARGMHGEMRYLAEYAEQRRRLDTDAILEGARSVVCVGRRYARPKDSEGRDPPLAQAVARYARGQDYHNHLKRRLRRLASFIRSLAPSVLARPLCDVEPVMERVWAARAGIGFVGKNGLLITPGQGSYQLLGEVVTTLPLVPDVPIAERCGSCTRCLDACPTQAFDAPFVLDPRRCVAYLTIEQRSAPAEELRPGMGEHVFGCDVCQEVCPFNRTAPPPLERTAPFHPLPRWEGRDVDDLASLDERGFEALTVGTPVKRARRGGLARNAAIVAANRLARGLEGEGAERAERALAAALAHDDPEVRAVAAWGMRRAGRGEPASPAAPEPAGSLDEPGAG</sequence>
<dbReference type="GO" id="GO:0052693">
    <property type="term" value="F:epoxyqueuosine reductase activity"/>
    <property type="evidence" value="ECO:0007669"/>
    <property type="project" value="TreeGrafter"/>
</dbReference>
<dbReference type="PROSITE" id="PS00198">
    <property type="entry name" value="4FE4S_FER_1"/>
    <property type="match status" value="1"/>
</dbReference>
<keyword evidence="3" id="KW-0819">tRNA processing</keyword>
<evidence type="ECO:0000256" key="3">
    <source>
        <dbReference type="ARBA" id="ARBA00022694"/>
    </source>
</evidence>
<evidence type="ECO:0000256" key="1">
    <source>
        <dbReference type="ARBA" id="ARBA00022485"/>
    </source>
</evidence>
<dbReference type="AlphaFoldDB" id="S4XZB2"/>
<name>S4XZB2_SORCE</name>
<evidence type="ECO:0000313" key="11">
    <source>
        <dbReference type="EMBL" id="AGP37824.1"/>
    </source>
</evidence>
<dbReference type="NCBIfam" id="TIGR00276">
    <property type="entry name" value="tRNA epoxyqueuosine(34) reductase QueG"/>
    <property type="match status" value="1"/>
</dbReference>
<keyword evidence="2" id="KW-0963">Cytoplasm</keyword>
<feature type="domain" description="4Fe-4S ferredoxin-type" evidence="10">
    <location>
        <begin position="219"/>
        <end position="249"/>
    </location>
</feature>
<feature type="region of interest" description="Disordered" evidence="9">
    <location>
        <begin position="1"/>
        <end position="44"/>
    </location>
</feature>
<dbReference type="SUPFAM" id="SSF46548">
    <property type="entry name" value="alpha-helical ferredoxin"/>
    <property type="match status" value="1"/>
</dbReference>
<evidence type="ECO:0000256" key="2">
    <source>
        <dbReference type="ARBA" id="ARBA00022490"/>
    </source>
</evidence>
<dbReference type="InterPro" id="IPR017896">
    <property type="entry name" value="4Fe4S_Fe-S-bd"/>
</dbReference>
<dbReference type="GO" id="GO:0008616">
    <property type="term" value="P:tRNA queuosine(34) biosynthetic process"/>
    <property type="evidence" value="ECO:0007669"/>
    <property type="project" value="UniProtKB-KW"/>
</dbReference>
<reference evidence="11 12" key="1">
    <citation type="journal article" date="2013" name="Sci. Rep.">
        <title>Extraordinary expansion of a Sorangium cellulosum genome from an alkaline milieu.</title>
        <authorList>
            <person name="Han K."/>
            <person name="Li Z.F."/>
            <person name="Peng R."/>
            <person name="Zhu L.P."/>
            <person name="Zhou T."/>
            <person name="Wang L.G."/>
            <person name="Li S.G."/>
            <person name="Zhang X.B."/>
            <person name="Hu W."/>
            <person name="Wu Z.H."/>
            <person name="Qin N."/>
            <person name="Li Y.Z."/>
        </authorList>
    </citation>
    <scope>NUCLEOTIDE SEQUENCE [LARGE SCALE GENOMIC DNA]</scope>
    <source>
        <strain evidence="11 12">So0157-2</strain>
    </source>
</reference>
<keyword evidence="8" id="KW-0411">Iron-sulfur</keyword>
<evidence type="ECO:0000256" key="5">
    <source>
        <dbReference type="ARBA" id="ARBA00022785"/>
    </source>
</evidence>
<evidence type="ECO:0000256" key="6">
    <source>
        <dbReference type="ARBA" id="ARBA00023002"/>
    </source>
</evidence>
<organism evidence="11 12">
    <name type="scientific">Sorangium cellulosum So0157-2</name>
    <dbReference type="NCBI Taxonomy" id="1254432"/>
    <lineage>
        <taxon>Bacteria</taxon>
        <taxon>Pseudomonadati</taxon>
        <taxon>Myxococcota</taxon>
        <taxon>Polyangia</taxon>
        <taxon>Polyangiales</taxon>
        <taxon>Polyangiaceae</taxon>
        <taxon>Sorangium</taxon>
    </lineage>
</organism>
<dbReference type="PANTHER" id="PTHR30002:SF4">
    <property type="entry name" value="EPOXYQUEUOSINE REDUCTASE"/>
    <property type="match status" value="1"/>
</dbReference>
<evidence type="ECO:0000256" key="9">
    <source>
        <dbReference type="SAM" id="MobiDB-lite"/>
    </source>
</evidence>
<proteinExistence type="predicted"/>
<keyword evidence="6" id="KW-0560">Oxidoreductase</keyword>
<dbReference type="eggNOG" id="COG1600">
    <property type="taxonomic scope" value="Bacteria"/>
</dbReference>
<dbReference type="GO" id="GO:0051539">
    <property type="term" value="F:4 iron, 4 sulfur cluster binding"/>
    <property type="evidence" value="ECO:0007669"/>
    <property type="project" value="UniProtKB-KW"/>
</dbReference>
<keyword evidence="5" id="KW-0671">Queuosine biosynthesis</keyword>
<feature type="compositionally biased region" description="Basic and acidic residues" evidence="9">
    <location>
        <begin position="26"/>
        <end position="44"/>
    </location>
</feature>
<dbReference type="Pfam" id="PF08331">
    <property type="entry name" value="QueG_DUF1730"/>
    <property type="match status" value="1"/>
</dbReference>
<dbReference type="PROSITE" id="PS51379">
    <property type="entry name" value="4FE4S_FER_2"/>
    <property type="match status" value="1"/>
</dbReference>
<dbReference type="KEGG" id="scu:SCE1572_27105"/>
<gene>
    <name evidence="11" type="ORF">SCE1572_27105</name>
</gene>
<dbReference type="Pfam" id="PF13484">
    <property type="entry name" value="Fer4_16"/>
    <property type="match status" value="1"/>
</dbReference>
<evidence type="ECO:0000256" key="4">
    <source>
        <dbReference type="ARBA" id="ARBA00022723"/>
    </source>
</evidence>
<feature type="region of interest" description="Disordered" evidence="9">
    <location>
        <begin position="394"/>
        <end position="417"/>
    </location>
</feature>
<keyword evidence="1" id="KW-0004">4Fe-4S</keyword>
<dbReference type="InterPro" id="IPR004453">
    <property type="entry name" value="QueG"/>
</dbReference>
<feature type="compositionally biased region" description="Low complexity" evidence="9">
    <location>
        <begin position="397"/>
        <end position="410"/>
    </location>
</feature>
<feature type="compositionally biased region" description="Low complexity" evidence="9">
    <location>
        <begin position="13"/>
        <end position="24"/>
    </location>
</feature>
<dbReference type="HOGENOM" id="CLU_030790_0_1_7"/>
<evidence type="ECO:0000313" key="12">
    <source>
        <dbReference type="Proteomes" id="UP000014803"/>
    </source>
</evidence>
<protein>
    <recommendedName>
        <fullName evidence="10">4Fe-4S ferredoxin-type domain-containing protein</fullName>
    </recommendedName>
</protein>
<dbReference type="InterPro" id="IPR017900">
    <property type="entry name" value="4Fe4S_Fe_S_CS"/>
</dbReference>
<dbReference type="EMBL" id="CP003969">
    <property type="protein sequence ID" value="AGP37824.1"/>
    <property type="molecule type" value="Genomic_DNA"/>
</dbReference>
<dbReference type="PANTHER" id="PTHR30002">
    <property type="entry name" value="EPOXYQUEUOSINE REDUCTASE"/>
    <property type="match status" value="1"/>
</dbReference>
<evidence type="ECO:0000256" key="7">
    <source>
        <dbReference type="ARBA" id="ARBA00023004"/>
    </source>
</evidence>
<evidence type="ECO:0000259" key="10">
    <source>
        <dbReference type="PROSITE" id="PS51379"/>
    </source>
</evidence>
<keyword evidence="7" id="KW-0408">Iron</keyword>
<feature type="compositionally biased region" description="Basic and acidic residues" evidence="9">
    <location>
        <begin position="1"/>
        <end position="12"/>
    </location>
</feature>
<evidence type="ECO:0000256" key="8">
    <source>
        <dbReference type="ARBA" id="ARBA00023014"/>
    </source>
</evidence>
<keyword evidence="4" id="KW-0479">Metal-binding</keyword>
<dbReference type="GO" id="GO:0046872">
    <property type="term" value="F:metal ion binding"/>
    <property type="evidence" value="ECO:0007669"/>
    <property type="project" value="UniProtKB-KW"/>
</dbReference>